<dbReference type="InterPro" id="IPR051915">
    <property type="entry name" value="Cellulose_Degrad_GH3"/>
</dbReference>
<dbReference type="SUPFAM" id="SSF52279">
    <property type="entry name" value="Beta-D-glucan exohydrolase, C-terminal domain"/>
    <property type="match status" value="1"/>
</dbReference>
<evidence type="ECO:0000313" key="7">
    <source>
        <dbReference type="Proteomes" id="UP000245627"/>
    </source>
</evidence>
<dbReference type="Pfam" id="PF00933">
    <property type="entry name" value="Glyco_hydro_3"/>
    <property type="match status" value="1"/>
</dbReference>
<dbReference type="OrthoDB" id="9758670at2"/>
<evidence type="ECO:0000259" key="5">
    <source>
        <dbReference type="SMART" id="SM01217"/>
    </source>
</evidence>
<dbReference type="RefSeq" id="WP_116775375.1">
    <property type="nucleotide sequence ID" value="NZ_QDKG01000002.1"/>
</dbReference>
<dbReference type="SMART" id="SM01217">
    <property type="entry name" value="Fn3_like"/>
    <property type="match status" value="1"/>
</dbReference>
<comment type="caution">
    <text evidence="6">The sequence shown here is derived from an EMBL/GenBank/DDBJ whole genome shotgun (WGS) entry which is preliminary data.</text>
</comment>
<evidence type="ECO:0000256" key="3">
    <source>
        <dbReference type="RuleBase" id="RU361161"/>
    </source>
</evidence>
<dbReference type="Pfam" id="PF01915">
    <property type="entry name" value="Glyco_hydro_3_C"/>
    <property type="match status" value="1"/>
</dbReference>
<dbReference type="InterPro" id="IPR002772">
    <property type="entry name" value="Glyco_hydro_3_C"/>
</dbReference>
<dbReference type="Gene3D" id="3.20.20.300">
    <property type="entry name" value="Glycoside hydrolase, family 3, N-terminal domain"/>
    <property type="match status" value="1"/>
</dbReference>
<dbReference type="InterPro" id="IPR001764">
    <property type="entry name" value="Glyco_hydro_3_N"/>
</dbReference>
<dbReference type="PANTHER" id="PTHR30620">
    <property type="entry name" value="PERIPLASMIC BETA-GLUCOSIDASE-RELATED"/>
    <property type="match status" value="1"/>
</dbReference>
<dbReference type="SUPFAM" id="SSF51445">
    <property type="entry name" value="(Trans)glycosidases"/>
    <property type="match status" value="1"/>
</dbReference>
<dbReference type="PANTHER" id="PTHR30620:SF123">
    <property type="entry name" value="BETA-XYLOSIDASE"/>
    <property type="match status" value="1"/>
</dbReference>
<dbReference type="InterPro" id="IPR019800">
    <property type="entry name" value="Glyco_hydro_3_AS"/>
</dbReference>
<dbReference type="InterPro" id="IPR013783">
    <property type="entry name" value="Ig-like_fold"/>
</dbReference>
<keyword evidence="7" id="KW-1185">Reference proteome</keyword>
<dbReference type="AlphaFoldDB" id="A0A2T8HK34"/>
<sequence>MFKETRNILLIAGLGLCLTTSSSLAQEKFRYKDARLSTSERTADLLSHMTLEEKVGQLLCPLGWEMYTKDGNTVTYSEKYKNLLDKQHVGMFWAVFRADPWTQKTLENGLRPALAAEAANAMQRYAVEETRLGIPIFIAEEAPHGHMAIGTTVFPTGIGMASTWNPTLQEQVSAVSAKEVRLQGGHIGYGPVLDLSRDPRWSRVEETYGEDPVLSGTMGAAAAKGAGAGDIKNPNAVISTIKHFIAYGIPEGGHNGNSAIIGQRELHESFLPPFFKTVEAGALSVMTAYNSIDGIPCTADGYLLTDVLRKDWGFDGFVVSDLGSIDGVYSSHRVASSLQEAGTMSLEAGVDVDLGARPFAELIEAVKAGKIDIAKIDSAASRVLCLKFDMGLFENPYRDAKAAGREVRSKENVAVARKAAQESIVLLENKNNVLPLSAKKVKKIAVIGPNADTHYNQLGDYTAPQERAAIRTVLDGIKTKLPAANVIYAKGTAIRDTAQSDIAAAVEAAMQADVAVVVVGGSSARDFETKYIETGAAVADAKSLSDMESGEGFDRSTLDLLGDQIKLLEAIKKTGKPMIVVYIQGRPLNMNWAQENADALLNAWYPGQEGGNAIADVIFGDYNPAGRLPISVPRSVGQLPVYYNKKVPKGHDYVETLGSPLYTFGYGKSFTEFGYSDLKITQQADGGIEVSFQVKNIGSRAGDEVVQLYVRDEFASTVQPIKQLKKFDRIHLAVGKFKQVVFHLQPEDLSIINPKMQRIMEAGSFNVMVGASADDIRLNEKVEITKSVQLPLYGKVK</sequence>
<dbReference type="Gene3D" id="2.60.40.10">
    <property type="entry name" value="Immunoglobulins"/>
    <property type="match status" value="1"/>
</dbReference>
<dbReference type="Proteomes" id="UP000245627">
    <property type="component" value="Unassembled WGS sequence"/>
</dbReference>
<feature type="domain" description="Fibronectin type III-like" evidence="5">
    <location>
        <begin position="704"/>
        <end position="773"/>
    </location>
</feature>
<evidence type="ECO:0000256" key="4">
    <source>
        <dbReference type="SAM" id="SignalP"/>
    </source>
</evidence>
<feature type="chain" id="PRO_5015756167" evidence="4">
    <location>
        <begin position="26"/>
        <end position="797"/>
    </location>
</feature>
<dbReference type="InterPro" id="IPR026891">
    <property type="entry name" value="Fn3-like"/>
</dbReference>
<dbReference type="PROSITE" id="PS00775">
    <property type="entry name" value="GLYCOSYL_HYDROL_F3"/>
    <property type="match status" value="1"/>
</dbReference>
<keyword evidence="4" id="KW-0732">Signal</keyword>
<gene>
    <name evidence="6" type="ORF">DC487_07680</name>
</gene>
<evidence type="ECO:0000313" key="6">
    <source>
        <dbReference type="EMBL" id="PVH25804.1"/>
    </source>
</evidence>
<dbReference type="Gene3D" id="3.40.50.1700">
    <property type="entry name" value="Glycoside hydrolase family 3 C-terminal domain"/>
    <property type="match status" value="1"/>
</dbReference>
<name>A0A2T8HK34_9SPHI</name>
<dbReference type="FunFam" id="3.40.50.1700:FF:000016">
    <property type="entry name" value="Periplasmic beta-glucosidase, xylosidase/arabinosidase"/>
    <property type="match status" value="1"/>
</dbReference>
<proteinExistence type="inferred from homology"/>
<dbReference type="GO" id="GO:0009251">
    <property type="term" value="P:glucan catabolic process"/>
    <property type="evidence" value="ECO:0007669"/>
    <property type="project" value="TreeGrafter"/>
</dbReference>
<keyword evidence="2 3" id="KW-0378">Hydrolase</keyword>
<accession>A0A2T8HK34</accession>
<reference evidence="6 7" key="1">
    <citation type="submission" date="2018-04" db="EMBL/GenBank/DDBJ databases">
        <title>Sphingobacterium cortibacter sp. nov.</title>
        <authorList>
            <person name="Li Y."/>
        </authorList>
    </citation>
    <scope>NUCLEOTIDE SEQUENCE [LARGE SCALE GENOMIC DNA]</scope>
    <source>
        <strain evidence="6 7">2c-3</strain>
    </source>
</reference>
<comment type="similarity">
    <text evidence="1 3">Belongs to the glycosyl hydrolase 3 family.</text>
</comment>
<dbReference type="Pfam" id="PF14310">
    <property type="entry name" value="Fn3-like"/>
    <property type="match status" value="1"/>
</dbReference>
<dbReference type="InterPro" id="IPR036962">
    <property type="entry name" value="Glyco_hydro_3_N_sf"/>
</dbReference>
<evidence type="ECO:0000256" key="1">
    <source>
        <dbReference type="ARBA" id="ARBA00005336"/>
    </source>
</evidence>
<dbReference type="InterPro" id="IPR017853">
    <property type="entry name" value="GH"/>
</dbReference>
<organism evidence="6 7">
    <name type="scientific">Sphingobacterium corticibacter</name>
    <dbReference type="NCBI Taxonomy" id="2171749"/>
    <lineage>
        <taxon>Bacteria</taxon>
        <taxon>Pseudomonadati</taxon>
        <taxon>Bacteroidota</taxon>
        <taxon>Sphingobacteriia</taxon>
        <taxon>Sphingobacteriales</taxon>
        <taxon>Sphingobacteriaceae</taxon>
        <taxon>Sphingobacterium</taxon>
    </lineage>
</organism>
<evidence type="ECO:0000256" key="2">
    <source>
        <dbReference type="ARBA" id="ARBA00022801"/>
    </source>
</evidence>
<dbReference type="EMBL" id="QDKG01000002">
    <property type="protein sequence ID" value="PVH25804.1"/>
    <property type="molecule type" value="Genomic_DNA"/>
</dbReference>
<dbReference type="PRINTS" id="PR00133">
    <property type="entry name" value="GLHYDRLASE3"/>
</dbReference>
<dbReference type="GO" id="GO:0008422">
    <property type="term" value="F:beta-glucosidase activity"/>
    <property type="evidence" value="ECO:0007669"/>
    <property type="project" value="TreeGrafter"/>
</dbReference>
<keyword evidence="3" id="KW-0326">Glycosidase</keyword>
<protein>
    <submittedName>
        <fullName evidence="6">Beta-glucosidase</fullName>
    </submittedName>
</protein>
<dbReference type="FunFam" id="2.60.40.10:FF:000495">
    <property type="entry name" value="Periplasmic beta-glucosidase"/>
    <property type="match status" value="1"/>
</dbReference>
<dbReference type="InterPro" id="IPR036881">
    <property type="entry name" value="Glyco_hydro_3_C_sf"/>
</dbReference>
<feature type="signal peptide" evidence="4">
    <location>
        <begin position="1"/>
        <end position="25"/>
    </location>
</feature>